<keyword evidence="2 8" id="KW-0489">Methyltransferase</keyword>
<dbReference type="InterPro" id="IPR019874">
    <property type="entry name" value="RF_methyltr_PrmC"/>
</dbReference>
<evidence type="ECO:0000313" key="8">
    <source>
        <dbReference type="EMBL" id="PIR06055.1"/>
    </source>
</evidence>
<accession>A0A2H0ND12</accession>
<dbReference type="GO" id="GO:0102559">
    <property type="term" value="F:peptide chain release factor N(5)-glutamine methyltransferase activity"/>
    <property type="evidence" value="ECO:0007669"/>
    <property type="project" value="UniProtKB-EC"/>
</dbReference>
<dbReference type="NCBIfam" id="TIGR00536">
    <property type="entry name" value="hemK_fam"/>
    <property type="match status" value="1"/>
</dbReference>
<dbReference type="CDD" id="cd02440">
    <property type="entry name" value="AdoMet_MTases"/>
    <property type="match status" value="1"/>
</dbReference>
<dbReference type="InterPro" id="IPR040758">
    <property type="entry name" value="PrmC_N"/>
</dbReference>
<proteinExistence type="predicted"/>
<feature type="domain" description="Release factor glutamine methyltransferase N-terminal" evidence="7">
    <location>
        <begin position="7"/>
        <end position="71"/>
    </location>
</feature>
<protein>
    <recommendedName>
        <fullName evidence="1">peptide chain release factor N(5)-glutamine methyltransferase</fullName>
        <ecNumber evidence="1">2.1.1.297</ecNumber>
    </recommendedName>
</protein>
<sequence length="275" mass="31746">MNTQVLLKSAYSQNPKLLPQEIDQLLALALHKKPEYIYKNQDKELLLPAIKKFNKLLRRKQQNYPLAYLRGYQEFYGLKFLVNKNVLIPRPESELLVEQALKFIKKIKNPKIIDLGTGSGCLIIALAKNNPRPAEYLATDISIKALRTAKTNSRRLGLKNKIKFIKSNLLNKIPQQKFDLIIANLPYLTFQQLKEPSIQQEPRQALLAGKDGLKYYQKLLKKLPAYLAEKYLILLEIDPKQKNQLESLIQQSLPNSKIQFLKDLAGNIRVIKIFK</sequence>
<dbReference type="EMBL" id="PCWQ01000023">
    <property type="protein sequence ID" value="PIR06055.1"/>
    <property type="molecule type" value="Genomic_DNA"/>
</dbReference>
<dbReference type="PANTHER" id="PTHR18895">
    <property type="entry name" value="HEMK METHYLTRANSFERASE"/>
    <property type="match status" value="1"/>
</dbReference>
<dbReference type="Proteomes" id="UP000230564">
    <property type="component" value="Unassembled WGS sequence"/>
</dbReference>
<evidence type="ECO:0000259" key="7">
    <source>
        <dbReference type="Pfam" id="PF17827"/>
    </source>
</evidence>
<name>A0A2H0ND12_9BACT</name>
<dbReference type="Gene3D" id="3.40.50.150">
    <property type="entry name" value="Vaccinia Virus protein VP39"/>
    <property type="match status" value="1"/>
</dbReference>
<evidence type="ECO:0000256" key="3">
    <source>
        <dbReference type="ARBA" id="ARBA00022679"/>
    </source>
</evidence>
<comment type="catalytic activity">
    <reaction evidence="5">
        <text>L-glutaminyl-[peptide chain release factor] + S-adenosyl-L-methionine = N(5)-methyl-L-glutaminyl-[peptide chain release factor] + S-adenosyl-L-homocysteine + H(+)</text>
        <dbReference type="Rhea" id="RHEA:42896"/>
        <dbReference type="Rhea" id="RHEA-COMP:10271"/>
        <dbReference type="Rhea" id="RHEA-COMP:10272"/>
        <dbReference type="ChEBI" id="CHEBI:15378"/>
        <dbReference type="ChEBI" id="CHEBI:30011"/>
        <dbReference type="ChEBI" id="CHEBI:57856"/>
        <dbReference type="ChEBI" id="CHEBI:59789"/>
        <dbReference type="ChEBI" id="CHEBI:61891"/>
        <dbReference type="EC" id="2.1.1.297"/>
    </reaction>
</comment>
<dbReference type="InterPro" id="IPR029063">
    <property type="entry name" value="SAM-dependent_MTases_sf"/>
</dbReference>
<evidence type="ECO:0000256" key="1">
    <source>
        <dbReference type="ARBA" id="ARBA00012771"/>
    </source>
</evidence>
<evidence type="ECO:0000256" key="4">
    <source>
        <dbReference type="ARBA" id="ARBA00022691"/>
    </source>
</evidence>
<dbReference type="Gene3D" id="1.10.8.10">
    <property type="entry name" value="DNA helicase RuvA subunit, C-terminal domain"/>
    <property type="match status" value="1"/>
</dbReference>
<evidence type="ECO:0000256" key="5">
    <source>
        <dbReference type="ARBA" id="ARBA00048391"/>
    </source>
</evidence>
<gene>
    <name evidence="8" type="primary">prmC</name>
    <name evidence="8" type="ORF">COV55_04985</name>
</gene>
<organism evidence="8 9">
    <name type="scientific">Candidatus Komeilibacteria bacterium CG11_big_fil_rev_8_21_14_0_20_36_20</name>
    <dbReference type="NCBI Taxonomy" id="1974477"/>
    <lineage>
        <taxon>Bacteria</taxon>
        <taxon>Candidatus Komeiliibacteriota</taxon>
    </lineage>
</organism>
<keyword evidence="3 8" id="KW-0808">Transferase</keyword>
<dbReference type="NCBIfam" id="TIGR03534">
    <property type="entry name" value="RF_mod_PrmC"/>
    <property type="match status" value="1"/>
</dbReference>
<dbReference type="GO" id="GO:0032259">
    <property type="term" value="P:methylation"/>
    <property type="evidence" value="ECO:0007669"/>
    <property type="project" value="UniProtKB-KW"/>
</dbReference>
<dbReference type="SUPFAM" id="SSF53335">
    <property type="entry name" value="S-adenosyl-L-methionine-dependent methyltransferases"/>
    <property type="match status" value="1"/>
</dbReference>
<dbReference type="Pfam" id="PF05175">
    <property type="entry name" value="MTS"/>
    <property type="match status" value="1"/>
</dbReference>
<evidence type="ECO:0000259" key="6">
    <source>
        <dbReference type="Pfam" id="PF05175"/>
    </source>
</evidence>
<reference evidence="8 9" key="1">
    <citation type="submission" date="2017-09" db="EMBL/GenBank/DDBJ databases">
        <title>Depth-based differentiation of microbial function through sediment-hosted aquifers and enrichment of novel symbionts in the deep terrestrial subsurface.</title>
        <authorList>
            <person name="Probst A.J."/>
            <person name="Ladd B."/>
            <person name="Jarett J.K."/>
            <person name="Geller-Mcgrath D.E."/>
            <person name="Sieber C.M."/>
            <person name="Emerson J.B."/>
            <person name="Anantharaman K."/>
            <person name="Thomas B.C."/>
            <person name="Malmstrom R."/>
            <person name="Stieglmeier M."/>
            <person name="Klingl A."/>
            <person name="Woyke T."/>
            <person name="Ryan C.M."/>
            <person name="Banfield J.F."/>
        </authorList>
    </citation>
    <scope>NUCLEOTIDE SEQUENCE [LARGE SCALE GENOMIC DNA]</scope>
    <source>
        <strain evidence="8">CG11_big_fil_rev_8_21_14_0_20_36_20</strain>
    </source>
</reference>
<feature type="domain" description="Methyltransferase small" evidence="6">
    <location>
        <begin position="103"/>
        <end position="192"/>
    </location>
</feature>
<dbReference type="InterPro" id="IPR004556">
    <property type="entry name" value="HemK-like"/>
</dbReference>
<evidence type="ECO:0000256" key="2">
    <source>
        <dbReference type="ARBA" id="ARBA00022603"/>
    </source>
</evidence>
<dbReference type="Pfam" id="PF17827">
    <property type="entry name" value="PrmC_N"/>
    <property type="match status" value="1"/>
</dbReference>
<keyword evidence="4" id="KW-0949">S-adenosyl-L-methionine</keyword>
<dbReference type="PANTHER" id="PTHR18895:SF74">
    <property type="entry name" value="MTRF1L RELEASE FACTOR GLUTAMINE METHYLTRANSFERASE"/>
    <property type="match status" value="1"/>
</dbReference>
<comment type="caution">
    <text evidence="8">The sequence shown here is derived from an EMBL/GenBank/DDBJ whole genome shotgun (WGS) entry which is preliminary data.</text>
</comment>
<dbReference type="AlphaFoldDB" id="A0A2H0ND12"/>
<dbReference type="InterPro" id="IPR050320">
    <property type="entry name" value="N5-glutamine_MTase"/>
</dbReference>
<evidence type="ECO:0000313" key="9">
    <source>
        <dbReference type="Proteomes" id="UP000230564"/>
    </source>
</evidence>
<dbReference type="EC" id="2.1.1.297" evidence="1"/>
<dbReference type="InterPro" id="IPR007848">
    <property type="entry name" value="Small_mtfrase_dom"/>
</dbReference>